<proteinExistence type="predicted"/>
<sequence length="79" mass="9254">MVSRIVDPVFILTQMIFFYGREGQTSKHLTPGELSVYHRSHSLATLEESQERCCLLRNVYAFFDGNHVVYSRKLHKEVH</sequence>
<protein>
    <submittedName>
        <fullName evidence="1">Uncharacterized protein</fullName>
    </submittedName>
</protein>
<keyword evidence="2" id="KW-1185">Reference proteome</keyword>
<accession>A0A5E4QSZ5</accession>
<dbReference type="AlphaFoldDB" id="A0A5E4QSZ5"/>
<name>A0A5E4QSZ5_9NEOP</name>
<gene>
    <name evidence="1" type="ORF">LSINAPIS_LOCUS11015</name>
</gene>
<dbReference type="EMBL" id="FZQP02004656">
    <property type="protein sequence ID" value="VVD00364.1"/>
    <property type="molecule type" value="Genomic_DNA"/>
</dbReference>
<organism evidence="1 2">
    <name type="scientific">Leptidea sinapis</name>
    <dbReference type="NCBI Taxonomy" id="189913"/>
    <lineage>
        <taxon>Eukaryota</taxon>
        <taxon>Metazoa</taxon>
        <taxon>Ecdysozoa</taxon>
        <taxon>Arthropoda</taxon>
        <taxon>Hexapoda</taxon>
        <taxon>Insecta</taxon>
        <taxon>Pterygota</taxon>
        <taxon>Neoptera</taxon>
        <taxon>Endopterygota</taxon>
        <taxon>Lepidoptera</taxon>
        <taxon>Glossata</taxon>
        <taxon>Ditrysia</taxon>
        <taxon>Papilionoidea</taxon>
        <taxon>Pieridae</taxon>
        <taxon>Dismorphiinae</taxon>
        <taxon>Leptidea</taxon>
    </lineage>
</organism>
<evidence type="ECO:0000313" key="2">
    <source>
        <dbReference type="Proteomes" id="UP000324832"/>
    </source>
</evidence>
<evidence type="ECO:0000313" key="1">
    <source>
        <dbReference type="EMBL" id="VVD00364.1"/>
    </source>
</evidence>
<reference evidence="1 2" key="1">
    <citation type="submission" date="2017-07" db="EMBL/GenBank/DDBJ databases">
        <authorList>
            <person name="Talla V."/>
            <person name="Backstrom N."/>
        </authorList>
    </citation>
    <scope>NUCLEOTIDE SEQUENCE [LARGE SCALE GENOMIC DNA]</scope>
</reference>
<dbReference type="Proteomes" id="UP000324832">
    <property type="component" value="Unassembled WGS sequence"/>
</dbReference>